<protein>
    <recommendedName>
        <fullName evidence="3">DUF4878 domain-containing protein</fullName>
    </recommendedName>
</protein>
<organism evidence="1 2">
    <name type="scientific">Marispirochaeta aestuarii</name>
    <dbReference type="NCBI Taxonomy" id="1963862"/>
    <lineage>
        <taxon>Bacteria</taxon>
        <taxon>Pseudomonadati</taxon>
        <taxon>Spirochaetota</taxon>
        <taxon>Spirochaetia</taxon>
        <taxon>Spirochaetales</taxon>
        <taxon>Spirochaetaceae</taxon>
        <taxon>Marispirochaeta</taxon>
    </lineage>
</organism>
<keyword evidence="2" id="KW-1185">Reference proteome</keyword>
<evidence type="ECO:0000313" key="1">
    <source>
        <dbReference type="EMBL" id="ORC30233.1"/>
    </source>
</evidence>
<evidence type="ECO:0008006" key="3">
    <source>
        <dbReference type="Google" id="ProtNLM"/>
    </source>
</evidence>
<sequence length="131" mass="15021">MRGRINLKEITILICLSIFFFFFTGCDEVSPVSVEERIEMFLNDLSNQEYSTIRGDHIHPDAPSWDTLNSAYWPANGPWKDFPLSLNSTNVPDTSSVTVNITSSLGTSDYDFVMREEEEDVWKIYSVTGYF</sequence>
<gene>
    <name evidence="1" type="ORF">B4O97_18455</name>
</gene>
<dbReference type="RefSeq" id="WP_083052997.1">
    <property type="nucleotide sequence ID" value="NZ_MWQY01000035.1"/>
</dbReference>
<reference evidence="1 2" key="1">
    <citation type="submission" date="2017-03" db="EMBL/GenBank/DDBJ databases">
        <title>Draft Genome sequence of Marispirochaeta sp. strain JC444.</title>
        <authorList>
            <person name="Shivani Y."/>
            <person name="Subhash Y."/>
            <person name="Sasikala C."/>
            <person name="Ramana C."/>
        </authorList>
    </citation>
    <scope>NUCLEOTIDE SEQUENCE [LARGE SCALE GENOMIC DNA]</scope>
    <source>
        <strain evidence="1 2">JC444</strain>
    </source>
</reference>
<dbReference type="AlphaFoldDB" id="A0A1Y1RT00"/>
<evidence type="ECO:0000313" key="2">
    <source>
        <dbReference type="Proteomes" id="UP000192343"/>
    </source>
</evidence>
<dbReference type="EMBL" id="MWQY01000035">
    <property type="protein sequence ID" value="ORC30233.1"/>
    <property type="molecule type" value="Genomic_DNA"/>
</dbReference>
<dbReference type="STRING" id="1963862.B4O97_18455"/>
<comment type="caution">
    <text evidence="1">The sequence shown here is derived from an EMBL/GenBank/DDBJ whole genome shotgun (WGS) entry which is preliminary data.</text>
</comment>
<accession>A0A1Y1RT00</accession>
<name>A0A1Y1RT00_9SPIO</name>
<dbReference type="Proteomes" id="UP000192343">
    <property type="component" value="Unassembled WGS sequence"/>
</dbReference>
<proteinExistence type="predicted"/>
<dbReference type="OrthoDB" id="9894459at2"/>
<dbReference type="PROSITE" id="PS51257">
    <property type="entry name" value="PROKAR_LIPOPROTEIN"/>
    <property type="match status" value="1"/>
</dbReference>